<evidence type="ECO:0008006" key="9">
    <source>
        <dbReference type="Google" id="ProtNLM"/>
    </source>
</evidence>
<dbReference type="GO" id="GO:0005886">
    <property type="term" value="C:plasma membrane"/>
    <property type="evidence" value="ECO:0007669"/>
    <property type="project" value="UniProtKB-SubCell"/>
</dbReference>
<protein>
    <recommendedName>
        <fullName evidence="9">Sugar ABC transporter permease</fullName>
    </recommendedName>
</protein>
<gene>
    <name evidence="7" type="ORF">JPM2_7210</name>
</gene>
<dbReference type="RefSeq" id="WP_161553402.1">
    <property type="nucleotide sequence ID" value="NZ_AP022325.1"/>
</dbReference>
<evidence type="ECO:0000256" key="6">
    <source>
        <dbReference type="SAM" id="Phobius"/>
    </source>
</evidence>
<evidence type="ECO:0000256" key="1">
    <source>
        <dbReference type="ARBA" id="ARBA00004651"/>
    </source>
</evidence>
<feature type="transmembrane region" description="Helical" evidence="6">
    <location>
        <begin position="225"/>
        <end position="247"/>
    </location>
</feature>
<organism evidence="7 8">
    <name type="scientific">Mycoplasmopsis felis</name>
    <dbReference type="NCBI Taxonomy" id="33923"/>
    <lineage>
        <taxon>Bacteria</taxon>
        <taxon>Bacillati</taxon>
        <taxon>Mycoplasmatota</taxon>
        <taxon>Mycoplasmoidales</taxon>
        <taxon>Metamycoplasmataceae</taxon>
        <taxon>Mycoplasmopsis</taxon>
    </lineage>
</organism>
<keyword evidence="2" id="KW-1003">Cell membrane</keyword>
<evidence type="ECO:0000256" key="2">
    <source>
        <dbReference type="ARBA" id="ARBA00022475"/>
    </source>
</evidence>
<proteinExistence type="predicted"/>
<keyword evidence="5 6" id="KW-0472">Membrane</keyword>
<comment type="subcellular location">
    <subcellularLocation>
        <location evidence="1">Cell membrane</location>
        <topology evidence="1">Multi-pass membrane protein</topology>
    </subcellularLocation>
</comment>
<evidence type="ECO:0000256" key="5">
    <source>
        <dbReference type="ARBA" id="ARBA00023136"/>
    </source>
</evidence>
<feature type="transmembrane region" description="Helical" evidence="6">
    <location>
        <begin position="175"/>
        <end position="193"/>
    </location>
</feature>
<dbReference type="Pfam" id="PF02653">
    <property type="entry name" value="BPD_transp_2"/>
    <property type="match status" value="1"/>
</dbReference>
<evidence type="ECO:0000256" key="3">
    <source>
        <dbReference type="ARBA" id="ARBA00022692"/>
    </source>
</evidence>
<feature type="transmembrane region" description="Helical" evidence="6">
    <location>
        <begin position="112"/>
        <end position="132"/>
    </location>
</feature>
<name>A0A809SF93_9BACT</name>
<dbReference type="AlphaFoldDB" id="A0A809SF93"/>
<feature type="transmembrane region" description="Helical" evidence="6">
    <location>
        <begin position="34"/>
        <end position="55"/>
    </location>
</feature>
<evidence type="ECO:0000256" key="4">
    <source>
        <dbReference type="ARBA" id="ARBA00022989"/>
    </source>
</evidence>
<feature type="transmembrane region" description="Helical" evidence="6">
    <location>
        <begin position="144"/>
        <end position="169"/>
    </location>
</feature>
<evidence type="ECO:0000313" key="8">
    <source>
        <dbReference type="Proteomes" id="UP000464317"/>
    </source>
</evidence>
<dbReference type="GO" id="GO:0022857">
    <property type="term" value="F:transmembrane transporter activity"/>
    <property type="evidence" value="ECO:0007669"/>
    <property type="project" value="InterPro"/>
</dbReference>
<feature type="transmembrane region" description="Helical" evidence="6">
    <location>
        <begin position="88"/>
        <end position="106"/>
    </location>
</feature>
<dbReference type="KEGG" id="mfel:JPM2_7210"/>
<evidence type="ECO:0000313" key="7">
    <source>
        <dbReference type="EMBL" id="BBU48028.1"/>
    </source>
</evidence>
<accession>A0A809SF93</accession>
<feature type="transmembrane region" description="Helical" evidence="6">
    <location>
        <begin position="360"/>
        <end position="379"/>
    </location>
</feature>
<feature type="transmembrane region" description="Helical" evidence="6">
    <location>
        <begin position="275"/>
        <end position="298"/>
    </location>
</feature>
<dbReference type="Proteomes" id="UP000464317">
    <property type="component" value="Chromosome"/>
</dbReference>
<dbReference type="PANTHER" id="PTHR47089">
    <property type="entry name" value="ABC TRANSPORTER, PERMEASE PROTEIN"/>
    <property type="match status" value="1"/>
</dbReference>
<sequence length="535" mass="61733">MKKNVYHKNKIINYFEGFRRYLLFEDKKTGRSKVYASLWSVFFGILISSIIYMIIGNTGSSPRGTSLFSFISYMIDFSLLRDINRTDLLLYFIFFGFAGLGVSLAFKSGLFNIGVAGQMTMPGIIFFSVLILSRVKPSELNPSFLIGMLFIFIIGGFIMGSISGFLKAYFNVHEVISTIFLNWIVTYLSQWLFTRVNGVFGGSEVASWFDDIGGTAKIFIAEDQIYSFIYFGFAFLIILSAVIWYIYAKTTLGYKIKMVGLNKTNAKYVGVNEKLMTVFVMAASGALVAFGGFFYIILKDGRLTGEPLPITIGFDSIAIAMIALNSPIGVLFSSFLYSIIYTSRTLFQTLQGSEKLENEFFVLLNGIIIFVTALSLIFYKFKPLRSIFKQCYLATNKEYWLNFKTYHISNFKYVIPERIKLFKKYWQNLILKFKFKQKEKEYQNYVLEKISKSKNYSNEELMNMYDSLSKSKFEHLKEKENFGLHEYTDALSKYKNQKSGRKNNFKLIKEKIFLSYLSSIKNKYMKKYNISEGEE</sequence>
<keyword evidence="8" id="KW-1185">Reference proteome</keyword>
<feature type="transmembrane region" description="Helical" evidence="6">
    <location>
        <begin position="318"/>
        <end position="340"/>
    </location>
</feature>
<dbReference type="PANTHER" id="PTHR47089:SF1">
    <property type="entry name" value="GUANOSINE ABC TRANSPORTER PERMEASE PROTEIN NUPP"/>
    <property type="match status" value="1"/>
</dbReference>
<dbReference type="InterPro" id="IPR001851">
    <property type="entry name" value="ABC_transp_permease"/>
</dbReference>
<reference evidence="7 8" key="1">
    <citation type="submission" date="2020-01" db="EMBL/GenBank/DDBJ databases">
        <title>Complete genome sequence of Mycoplasma felis strain Myco-2.</title>
        <authorList>
            <person name="Kinoshita Y."/>
            <person name="Niwa H."/>
            <person name="Uchida-Fujii E."/>
            <person name="Nukada T."/>
        </authorList>
    </citation>
    <scope>NUCLEOTIDE SEQUENCE [LARGE SCALE GENOMIC DNA]</scope>
    <source>
        <strain evidence="7 8">Myco-2</strain>
    </source>
</reference>
<keyword evidence="4 6" id="KW-1133">Transmembrane helix</keyword>
<dbReference type="CDD" id="cd06580">
    <property type="entry name" value="TM_PBP1_transp_TpRbsC_like"/>
    <property type="match status" value="1"/>
</dbReference>
<keyword evidence="3 6" id="KW-0812">Transmembrane</keyword>
<dbReference type="EMBL" id="AP022325">
    <property type="protein sequence ID" value="BBU48028.1"/>
    <property type="molecule type" value="Genomic_DNA"/>
</dbReference>